<gene>
    <name evidence="4" type="ORF">NDK47_26140</name>
</gene>
<dbReference type="Proteomes" id="UP001056500">
    <property type="component" value="Chromosome"/>
</dbReference>
<dbReference type="RefSeq" id="WP_251872623.1">
    <property type="nucleotide sequence ID" value="NZ_CP098755.1"/>
</dbReference>
<name>A0ABY4WEE7_9BACL</name>
<proteinExistence type="predicted"/>
<sequence>MFLGKVIGSVWATQKESGMENLKLMVVQPIDWRGLENGQTVIAADRIGAGIGEQVIVSRGTPARILFGSNSVPIDAAIVGIVDSFEVPGVSEEEG</sequence>
<dbReference type="PROSITE" id="PS51932">
    <property type="entry name" value="BMV"/>
    <property type="match status" value="1"/>
</dbReference>
<dbReference type="PANTHER" id="PTHR36539:SF1">
    <property type="entry name" value="BACTERIAL MICROCOMPARTMENT SHELL VERTEX PROTEIN EUTN"/>
    <property type="match status" value="1"/>
</dbReference>
<dbReference type="Gene3D" id="2.40.50.220">
    <property type="entry name" value="EutN/Ccml"/>
    <property type="match status" value="1"/>
</dbReference>
<comment type="subcellular location">
    <subcellularLocation>
        <location evidence="1">Carboxysome</location>
    </subcellularLocation>
</comment>
<dbReference type="SUPFAM" id="SSF159133">
    <property type="entry name" value="EutN/CcmL-like"/>
    <property type="match status" value="1"/>
</dbReference>
<dbReference type="CDD" id="cd01614">
    <property type="entry name" value="EutN_CcmL"/>
    <property type="match status" value="1"/>
</dbReference>
<keyword evidence="3" id="KW-1283">Bacterial microcompartment</keyword>
<accession>A0ABY4WEE7</accession>
<dbReference type="EMBL" id="CP098755">
    <property type="protein sequence ID" value="USG65541.1"/>
    <property type="molecule type" value="Genomic_DNA"/>
</dbReference>
<evidence type="ECO:0000256" key="1">
    <source>
        <dbReference type="ARBA" id="ARBA00023587"/>
    </source>
</evidence>
<evidence type="ECO:0000313" key="5">
    <source>
        <dbReference type="Proteomes" id="UP001056500"/>
    </source>
</evidence>
<keyword evidence="2" id="KW-1282">Carboxysome</keyword>
<dbReference type="PANTHER" id="PTHR36539">
    <property type="entry name" value="ETHANOLAMINE UTILIZATION PROTEIN EUTN"/>
    <property type="match status" value="1"/>
</dbReference>
<protein>
    <submittedName>
        <fullName evidence="4">EutN/CcmL family microcompartment protein</fullName>
    </submittedName>
</protein>
<organism evidence="4 5">
    <name type="scientific">Brevibacillus ruminantium</name>
    <dbReference type="NCBI Taxonomy" id="2950604"/>
    <lineage>
        <taxon>Bacteria</taxon>
        <taxon>Bacillati</taxon>
        <taxon>Bacillota</taxon>
        <taxon>Bacilli</taxon>
        <taxon>Bacillales</taxon>
        <taxon>Paenibacillaceae</taxon>
        <taxon>Brevibacillus</taxon>
    </lineage>
</organism>
<evidence type="ECO:0000313" key="4">
    <source>
        <dbReference type="EMBL" id="USG65541.1"/>
    </source>
</evidence>
<dbReference type="InterPro" id="IPR004992">
    <property type="entry name" value="EutN_CcmL"/>
</dbReference>
<reference evidence="4" key="1">
    <citation type="submission" date="2022-06" db="EMBL/GenBank/DDBJ databases">
        <title>Genome sequencing of Brevibacillus sp. BB3-R1.</title>
        <authorList>
            <person name="Heo J."/>
            <person name="Lee D."/>
            <person name="Won M."/>
            <person name="Han B.-H."/>
            <person name="Hong S.-B."/>
            <person name="Kwon S.-W."/>
        </authorList>
    </citation>
    <scope>NUCLEOTIDE SEQUENCE</scope>
    <source>
        <strain evidence="4">BB3-R1</strain>
    </source>
</reference>
<evidence type="ECO:0000256" key="3">
    <source>
        <dbReference type="ARBA" id="ARBA00024446"/>
    </source>
</evidence>
<dbReference type="InterPro" id="IPR036677">
    <property type="entry name" value="EutN_CcmL_sf"/>
</dbReference>
<dbReference type="Pfam" id="PF03319">
    <property type="entry name" value="EutN_CcmL"/>
    <property type="match status" value="1"/>
</dbReference>
<keyword evidence="5" id="KW-1185">Reference proteome</keyword>
<evidence type="ECO:0000256" key="2">
    <source>
        <dbReference type="ARBA" id="ARBA00023669"/>
    </source>
</evidence>